<dbReference type="Proteomes" id="UP000000689">
    <property type="component" value="Chromosome 1"/>
</dbReference>
<evidence type="ECO:0000256" key="2">
    <source>
        <dbReference type="ARBA" id="ARBA00022679"/>
    </source>
</evidence>
<evidence type="ECO:0000256" key="3">
    <source>
        <dbReference type="ARBA" id="ARBA00023315"/>
    </source>
</evidence>
<name>G0W4Q2_NAUDC</name>
<keyword evidence="4" id="KW-1133">Transmembrane helix</keyword>
<dbReference type="SUPFAM" id="SSF69593">
    <property type="entry name" value="Glycerol-3-phosphate (1)-acyltransferase"/>
    <property type="match status" value="1"/>
</dbReference>
<dbReference type="Pfam" id="PF01553">
    <property type="entry name" value="Acyltransferase"/>
    <property type="match status" value="1"/>
</dbReference>
<reference evidence="6 7" key="1">
    <citation type="journal article" date="2011" name="Proc. Natl. Acad. Sci. U.S.A.">
        <title>Evolutionary erosion of yeast sex chromosomes by mating-type switching accidents.</title>
        <authorList>
            <person name="Gordon J.L."/>
            <person name="Armisen D."/>
            <person name="Proux-Wera E."/>
            <person name="Oheigeartaigh S.S."/>
            <person name="Byrne K.P."/>
            <person name="Wolfe K.H."/>
        </authorList>
    </citation>
    <scope>NUCLEOTIDE SEQUENCE [LARGE SCALE GENOMIC DNA]</scope>
    <source>
        <strain evidence="7">ATCC 10597 / BCRC 20456 / CBS 421 / NBRC 0211 / NRRL Y-12639</strain>
    </source>
</reference>
<dbReference type="InterPro" id="IPR032098">
    <property type="entry name" value="Acyltransf_C"/>
</dbReference>
<dbReference type="OrthoDB" id="189226at2759"/>
<dbReference type="HOGENOM" id="CLU_041844_3_2_1"/>
<feature type="domain" description="Phospholipid/glycerol acyltransferase" evidence="5">
    <location>
        <begin position="109"/>
        <end position="247"/>
    </location>
</feature>
<proteinExistence type="inferred from homology"/>
<evidence type="ECO:0000313" key="7">
    <source>
        <dbReference type="Proteomes" id="UP000000689"/>
    </source>
</evidence>
<accession>G0W4Q2</accession>
<dbReference type="InterPro" id="IPR002123">
    <property type="entry name" value="Plipid/glycerol_acylTrfase"/>
</dbReference>
<sequence>MVEKKVGSIRYNLRKVTLPLISVVIFLEGVICLLLLQIFTLMITPTNPQRRQHLLDYTKRLFIVILATILAIVAPSGVRITRDKKTITEGTVYKDVKKGRICSILQNHSISICNHQIYTDWIFLWWLAYTSNLGGNVYIMLKKSLENIPLLGFGMKNFDFIFMSRKWINDKLTLERQLGALNEKSTRLDNPNEQDLKKVHDEPYNLILFPEGTVLSPTTRSKSLSYGQKIGREPFSTVLLPHETGLRFSLQNLQSTLDILYDVTIGYSGVRQDEYGENVYGLKSIFLEGHYPKMVDIHIRAFNIEDIPFHDETKFSKWLYKVWEEKNKLLNDYYKQGSFDLDPTNTDSVTDSFKISSYEFFGVLICPILTLILLVKFIAGFIY</sequence>
<gene>
    <name evidence="6" type="primary">NDAI0A06360</name>
    <name evidence="6" type="ordered locus">NDAI_0A06360</name>
</gene>
<dbReference type="GO" id="GO:0005783">
    <property type="term" value="C:endoplasmic reticulum"/>
    <property type="evidence" value="ECO:0007669"/>
    <property type="project" value="TreeGrafter"/>
</dbReference>
<comment type="similarity">
    <text evidence="1">Belongs to the 1-acyl-sn-glycerol-3-phosphate acyltransferase family.</text>
</comment>
<dbReference type="Pfam" id="PF16076">
    <property type="entry name" value="Acyltransf_C"/>
    <property type="match status" value="1"/>
</dbReference>
<dbReference type="GO" id="GO:0036149">
    <property type="term" value="P:phosphatidylinositol acyl-chain remodeling"/>
    <property type="evidence" value="ECO:0007669"/>
    <property type="project" value="EnsemblFungi"/>
</dbReference>
<dbReference type="STRING" id="1071378.G0W4Q2"/>
<dbReference type="RefSeq" id="XP_003668033.1">
    <property type="nucleotide sequence ID" value="XM_003667985.1"/>
</dbReference>
<keyword evidence="4" id="KW-0472">Membrane</keyword>
<dbReference type="eggNOG" id="KOG1505">
    <property type="taxonomic scope" value="Eukaryota"/>
</dbReference>
<evidence type="ECO:0000313" key="6">
    <source>
        <dbReference type="EMBL" id="CCD22790.1"/>
    </source>
</evidence>
<dbReference type="GO" id="GO:0016746">
    <property type="term" value="F:acyltransferase activity"/>
    <property type="evidence" value="ECO:0007669"/>
    <property type="project" value="UniProtKB-KW"/>
</dbReference>
<evidence type="ECO:0000259" key="5">
    <source>
        <dbReference type="SMART" id="SM00563"/>
    </source>
</evidence>
<dbReference type="GeneID" id="11493931"/>
<protein>
    <recommendedName>
        <fullName evidence="5">Phospholipid/glycerol acyltransferase domain-containing protein</fullName>
    </recommendedName>
</protein>
<dbReference type="KEGG" id="ndi:NDAI_0A06360"/>
<dbReference type="OMA" id="FYIREFR"/>
<organism evidence="6 7">
    <name type="scientific">Naumovozyma dairenensis (strain ATCC 10597 / BCRC 20456 / CBS 421 / NBRC 0211 / NRRL Y-12639)</name>
    <name type="common">Saccharomyces dairenensis</name>
    <dbReference type="NCBI Taxonomy" id="1071378"/>
    <lineage>
        <taxon>Eukaryota</taxon>
        <taxon>Fungi</taxon>
        <taxon>Dikarya</taxon>
        <taxon>Ascomycota</taxon>
        <taxon>Saccharomycotina</taxon>
        <taxon>Saccharomycetes</taxon>
        <taxon>Saccharomycetales</taxon>
        <taxon>Saccharomycetaceae</taxon>
        <taxon>Naumovozyma</taxon>
    </lineage>
</organism>
<keyword evidence="4" id="KW-0812">Transmembrane</keyword>
<dbReference type="PANTHER" id="PTHR10983:SF16">
    <property type="entry name" value="LYSOCARDIOLIPIN ACYLTRANSFERASE 1"/>
    <property type="match status" value="1"/>
</dbReference>
<feature type="transmembrane region" description="Helical" evidence="4">
    <location>
        <begin position="360"/>
        <end position="382"/>
    </location>
</feature>
<evidence type="ECO:0000256" key="4">
    <source>
        <dbReference type="SAM" id="Phobius"/>
    </source>
</evidence>
<keyword evidence="2" id="KW-0808">Transferase</keyword>
<dbReference type="EMBL" id="HE580267">
    <property type="protein sequence ID" value="CCD22790.1"/>
    <property type="molecule type" value="Genomic_DNA"/>
</dbReference>
<feature type="transmembrane region" description="Helical" evidence="4">
    <location>
        <begin position="61"/>
        <end position="78"/>
    </location>
</feature>
<evidence type="ECO:0000256" key="1">
    <source>
        <dbReference type="ARBA" id="ARBA00008655"/>
    </source>
</evidence>
<keyword evidence="3" id="KW-0012">Acyltransferase</keyword>
<feature type="transmembrane region" description="Helical" evidence="4">
    <location>
        <begin position="20"/>
        <end position="41"/>
    </location>
</feature>
<keyword evidence="7" id="KW-1185">Reference proteome</keyword>
<dbReference type="AlphaFoldDB" id="G0W4Q2"/>
<dbReference type="CDD" id="cd07990">
    <property type="entry name" value="LPLAT_LCLAT1-like"/>
    <property type="match status" value="1"/>
</dbReference>
<dbReference type="PANTHER" id="PTHR10983">
    <property type="entry name" value="1-ACYLGLYCEROL-3-PHOSPHATE ACYLTRANSFERASE-RELATED"/>
    <property type="match status" value="1"/>
</dbReference>
<dbReference type="SMART" id="SM00563">
    <property type="entry name" value="PlsC"/>
    <property type="match status" value="1"/>
</dbReference>